<keyword evidence="10 32" id="KW-1165">Clathrin-mediated endocytosis of virus by host</keyword>
<evidence type="ECO:0000256" key="20">
    <source>
        <dbReference type="ARBA" id="ARBA00022879"/>
    </source>
</evidence>
<gene>
    <name evidence="32 37" type="primary">env</name>
</gene>
<evidence type="ECO:0000256" key="7">
    <source>
        <dbReference type="ARBA" id="ARBA00022506"/>
    </source>
</evidence>
<sequence>MRVRGIRKNCQCLWGWSNMMLLGILMICSVTGNLWVTVYYGVPVWKEANTTLFCASDAKGYDTEKHNVWATHACVPTDPNPQEVLLGNNVTENFNMWKNNMVEQMHEDIISLWDQSLKPCVKLTPLCVTLNCTDLTKNSTTNNSTATNNTTNNSTEKMEMDKGEMKNCSFNITTNIRDKMQKEYALLYKLDIVPIDNGKNNSNTNYRLISCNTSVIIQSCPKVSFQPIPIHYCAPAGFAILKCNNKTFNGSGPCTNVSSVQCTHGIRPVVSTQLLLNGSLAEEEIVIRSANFSDNTKTIIVQLKEAVEINCTRPNNNTRKSINIGPGRAFYATGNIIGDIRQAHCNISRTKWNNTLTEIAKKLNKQYENRTIAFNQSSGGDLEIVMHSFNCGGEFFYCNTSQLFRDTWNNTWNGIWNNDTEVNETITLPCRIKQIINMWQEVGKAMYAPPIRGQINCSSNITGLLLTRDGGESNKTIEVFRPGGGDMRDNWRSELYKYKVVKIEPLGVAPTKAKRRVVQREKRAVGLGALFVGFLGAAGSTMGAASITLTVQARQLLSGIVQQQNNLLRAIEAQQHLLQLTVWGVKQLQARVLAVERYLKDQQLLGLWGCSGKLICTTAVPWNTSWSNKSYDYIWDNMTWMQWEREIDNYTGVIYKLIEESQNQQEKNEQELLALDKWANLWNWFDITRWLWYIKIFIMIVGGLVGLRIVFAVLSIVNRVRQGYSPLSLQTHFPAPRGPDRPEGTEEEGGDRDRDRSTPLVDGFLAIIWVDLRSLFLFSYHRLRDLLLIVTRIVELLGRRGWEALKYWWNLLQYWSQELRNSAVSLFNATAIAVAEGTDRVIEAVQRIGRAILHIPRRIRQGFERALQ</sequence>
<evidence type="ECO:0000256" key="1">
    <source>
        <dbReference type="ARBA" id="ARBA00004402"/>
    </source>
</evidence>
<evidence type="ECO:0000256" key="13">
    <source>
        <dbReference type="ARBA" id="ARBA00022685"/>
    </source>
</evidence>
<dbReference type="SUPFAM" id="SSF58069">
    <property type="entry name" value="Virus ectodomain"/>
    <property type="match status" value="1"/>
</dbReference>
<feature type="transmembrane region" description="Helical" evidence="33">
    <location>
        <begin position="20"/>
        <end position="42"/>
    </location>
</feature>
<feature type="topological domain" description="Cytoplasmic" evidence="32">
    <location>
        <begin position="718"/>
        <end position="868"/>
    </location>
</feature>
<feature type="region of interest" description="CD4-binding loop" evidence="32">
    <location>
        <begin position="377"/>
        <end position="387"/>
    </location>
</feature>
<dbReference type="GO" id="GO:0055036">
    <property type="term" value="C:virion membrane"/>
    <property type="evidence" value="ECO:0007669"/>
    <property type="project" value="UniProtKB-SubCell"/>
</dbReference>
<dbReference type="GO" id="GO:0005198">
    <property type="term" value="F:structural molecule activity"/>
    <property type="evidence" value="ECO:0007669"/>
    <property type="project" value="UniProtKB-UniRule"/>
</dbReference>
<evidence type="ECO:0000256" key="5">
    <source>
        <dbReference type="ARBA" id="ARBA00004578"/>
    </source>
</evidence>
<dbReference type="GO" id="GO:0019082">
    <property type="term" value="P:viral protein processing"/>
    <property type="evidence" value="ECO:0007669"/>
    <property type="project" value="UniProtKB-UniRule"/>
</dbReference>
<proteinExistence type="inferred from homology"/>
<dbReference type="FunFam" id="1.20.5.490:FF:000001">
    <property type="entry name" value="Envelope glycoprotein gp160"/>
    <property type="match status" value="1"/>
</dbReference>
<keyword evidence="9 32" id="KW-1032">Host cell membrane</keyword>
<keyword evidence="16 32" id="KW-0732">Signal</keyword>
<evidence type="ECO:0000256" key="18">
    <source>
        <dbReference type="ARBA" id="ARBA00022844"/>
    </source>
</evidence>
<keyword evidence="7 32" id="KW-1168">Fusion of virus membrane with host membrane</keyword>
<evidence type="ECO:0000256" key="4">
    <source>
        <dbReference type="ARBA" id="ARBA00004563"/>
    </source>
</evidence>
<feature type="region of interest" description="Disordered" evidence="34">
    <location>
        <begin position="730"/>
        <end position="756"/>
    </location>
</feature>
<dbReference type="GO" id="GO:0019031">
    <property type="term" value="C:viral envelope"/>
    <property type="evidence" value="ECO:0007669"/>
    <property type="project" value="UniProtKB-KW"/>
</dbReference>
<comment type="domain">
    <text evidence="32">Some of the most genetically diverse regions of the viral genome are present in Env. They are called variable regions 1 through 5 (V1 through V5). Coreceptor usage of gp120 is determined mainly by the primary structure of the third variable region (V3) in the outer domain of gp120. The sequence of V3 determines which coreceptor, CCR5 and/or CXCR4 (corresponding to R5/macrophage, X4/T cell and R5X4/T cell and macrophage tropism), is used to trigger the fusion potential of the Env complex, and hence which cells the virus can infect. Binding to CCR5 involves a region adjacent in addition to V3.</text>
</comment>
<accession>G3BWE7</accession>
<comment type="function">
    <text evidence="32">Surface protein gp120: Attaches the virus to the host lymphoid cell by binding to the primary receptor CD4. This interaction induces a structural rearrangement creating a high affinity binding site for a chemokine coreceptor like CXCR4 and/or CCR5. Acts as a ligand for CD209/DC-SIGN and CLEC4M/DC-SIGNR, which are respectively found on dendritic cells (DCs), and on endothelial cells of liver sinusoids and lymph node sinuses. These interactions allow capture of viral particles at mucosal surfaces by these cells and subsequent transmission to permissive cells. HIV subverts the migration properties of dendritic cells to gain access to CD4+ T-cells in lymph nodes. Virus transmission to permissive T-cells occurs either in trans (without DCs infection, through viral capture and transmission), or in cis (following DCs productive infection, through the usual CD4-gp120 interaction), thereby inducing a robust infection. In trans infection, bound virions remain infectious over days and it is proposed that they are not degraded, but protected in non-lysosomal acidic organelles within the DCs close to the cell membrane thus contributing to the viral infectious potential during DCs' migration from the periphery to the lymphoid tissues. On arrival at lymphoid tissues, intact virions recycle back to DCs' cell surface allowing virus transmission to CD4+ T-cells.</text>
</comment>
<dbReference type="FunFam" id="2.170.40.20:FF:000002">
    <property type="entry name" value="Envelope glycoprotein gp160"/>
    <property type="match status" value="1"/>
</dbReference>
<comment type="similarity">
    <text evidence="32">Belongs to the HIV-1 env protein family.</text>
</comment>
<dbReference type="GO" id="GO:1903908">
    <property type="term" value="P:positive regulation of plasma membrane raft polarization"/>
    <property type="evidence" value="ECO:0007669"/>
    <property type="project" value="UniProtKB-UniRule"/>
</dbReference>
<dbReference type="InterPro" id="IPR000777">
    <property type="entry name" value="HIV1_Gp120"/>
</dbReference>
<dbReference type="InterPro" id="IPR037527">
    <property type="entry name" value="Gp160"/>
</dbReference>
<dbReference type="GO" id="GO:0019064">
    <property type="term" value="P:fusion of virus membrane with host plasma membrane"/>
    <property type="evidence" value="ECO:0007669"/>
    <property type="project" value="UniProtKB-UniRule"/>
</dbReference>
<evidence type="ECO:0000259" key="35">
    <source>
        <dbReference type="Pfam" id="PF00516"/>
    </source>
</evidence>
<evidence type="ECO:0000256" key="31">
    <source>
        <dbReference type="ARBA" id="ARBA00023296"/>
    </source>
</evidence>
<comment type="domain">
    <text evidence="32">The CD4-binding region is targeted by the antibody b12.</text>
</comment>
<keyword evidence="26 32" id="KW-0564">Palmitate</keyword>
<feature type="chain" id="PRO_5042640324" description="Envelope glycoprotein gp160" evidence="32">
    <location>
        <begin position="33"/>
        <end position="868"/>
    </location>
</feature>
<organismHost>
    <name type="scientific">Homo sapiens</name>
    <name type="common">Human</name>
    <dbReference type="NCBI Taxonomy" id="9606"/>
</organismHost>
<evidence type="ECO:0000256" key="14">
    <source>
        <dbReference type="ARBA" id="ARBA00022692"/>
    </source>
</evidence>
<dbReference type="EMBL" id="KR423771">
    <property type="protein sequence ID" value="AKR70199.1"/>
    <property type="molecule type" value="Genomic_RNA"/>
</dbReference>
<comment type="domain">
    <text evidence="32 33">The 17 amino acids long immunosuppressive region is present in many retroviral envelope proteins. Synthetic peptides derived from this relatively conserved sequence inhibit immune function in vitro and in vivo.</text>
</comment>
<keyword evidence="23 32" id="KW-1039">Host endosome</keyword>
<keyword evidence="29 32" id="KW-0899">Viral immunoevasion</keyword>
<keyword evidence="24 32" id="KW-0175">Coiled coil</keyword>
<feature type="region of interest" description="Fusion peptide" evidence="32">
    <location>
        <begin position="524"/>
        <end position="544"/>
    </location>
</feature>
<evidence type="ECO:0000256" key="26">
    <source>
        <dbReference type="ARBA" id="ARBA00023139"/>
    </source>
</evidence>
<feature type="coiled-coil region" evidence="32">
    <location>
        <begin position="645"/>
        <end position="679"/>
    </location>
</feature>
<dbReference type="CDD" id="cd09909">
    <property type="entry name" value="HIV-1-like_HR1-HR2"/>
    <property type="match status" value="1"/>
</dbReference>
<evidence type="ECO:0000256" key="12">
    <source>
        <dbReference type="ARBA" id="ARBA00022595"/>
    </source>
</evidence>
<feature type="disulfide bond" evidence="32">
    <location>
        <begin position="233"/>
        <end position="262"/>
    </location>
</feature>
<evidence type="ECO:0000256" key="11">
    <source>
        <dbReference type="ARBA" id="ARBA00022581"/>
    </source>
</evidence>
<evidence type="ECO:0000313" key="38">
    <source>
        <dbReference type="EMBL" id="AKR70199.1"/>
    </source>
</evidence>
<comment type="domain">
    <text evidence="32">The membrane proximal external region (MPER) present in gp41 is a tryptophan-rich region recognized by the antibodies 2F5, Z13, and 4E10. MPER seems to play a role in fusion.</text>
</comment>
<protein>
    <recommendedName>
        <fullName evidence="32">Envelope glycoprotein gp160</fullName>
    </recommendedName>
    <alternativeName>
        <fullName evidence="32">Env polyprotein</fullName>
    </alternativeName>
    <component>
        <recommendedName>
            <fullName evidence="32">Surface protein gp120</fullName>
            <shortName evidence="32">SU</shortName>
        </recommendedName>
        <alternativeName>
            <fullName evidence="32">Glycoprotein 120</fullName>
            <shortName evidence="32">gp120</shortName>
        </alternativeName>
    </component>
    <component>
        <recommendedName>
            <fullName evidence="32">Transmembrane protein gp41</fullName>
            <shortName evidence="32">TM</shortName>
        </recommendedName>
        <alternativeName>
            <fullName evidence="32">Glycoprotein 41</fullName>
            <shortName evidence="32">gp41</shortName>
        </alternativeName>
    </component>
</protein>
<evidence type="ECO:0000256" key="10">
    <source>
        <dbReference type="ARBA" id="ARBA00022570"/>
    </source>
</evidence>
<dbReference type="InterPro" id="IPR036377">
    <property type="entry name" value="Gp120_core_sf"/>
</dbReference>
<evidence type="ECO:0000256" key="3">
    <source>
        <dbReference type="ARBA" id="ARBA00004505"/>
    </source>
</evidence>
<comment type="miscellaneous">
    <text evidence="32">Inhibitors targeting HIV-1 viral envelope proteins are used as antiretroviral drugs. Attachment of virions to the cell surface via non-specific interactions and CD4 binding can be blocked by inhibitors that include cyanovirin-N, cyclotriazadisulfonamide analogs, PRO 2000, TNX 355 and PRO 542. In addition, BMS 806 can block CD4-induced conformational changes. Env interactions with the coreceptor molecules can be targeted by CCR5 antagonists including SCH-D, maraviroc (UK 427857) and aplaviroc (GW 873140), and the CXCR4 antagonist AMD 070. Fusion of viral and cellular membranes can be inhibited by peptides such as enfuvirtide and tifuvirtide (T 1249). Resistance to inhibitors associated with mutations in Env are observed. Most of the time, single mutations confer only a modest reduction in drug susceptibility. Combination of several mutations is usually required to develop a high-level drug resistance.</text>
</comment>
<comment type="subcellular location">
    <molecule>Transmembrane protein gp41</molecule>
    <subcellularLocation>
        <location evidence="32">Virion membrane</location>
        <topology evidence="32">Single-pass type I membrane protein</topology>
    </subcellularLocation>
    <subcellularLocation>
        <location evidence="32">Host cell membrane</location>
        <topology evidence="32">Single-pass type I membrane protein</topology>
    </subcellularLocation>
    <subcellularLocation>
        <location evidence="32">Host endosome membrane</location>
        <topology evidence="32">Single-pass type I membrane protein</topology>
    </subcellularLocation>
    <text evidence="32">It is probably concentrated at the site of budding and incorporated into the virions possibly by contacts between the cytoplasmic tail of Env and the N-terminus of Gag.</text>
</comment>
<dbReference type="GO" id="GO:0020002">
    <property type="term" value="C:host cell plasma membrane"/>
    <property type="evidence" value="ECO:0007669"/>
    <property type="project" value="UniProtKB-SubCell"/>
</dbReference>
<dbReference type="InterPro" id="IPR000328">
    <property type="entry name" value="GP41-like"/>
</dbReference>
<keyword evidence="28 32" id="KW-0325">Glycoprotein</keyword>
<evidence type="ECO:0000256" key="15">
    <source>
        <dbReference type="ARBA" id="ARBA00022703"/>
    </source>
</evidence>
<keyword evidence="20 32" id="KW-0261">Viral envelope protein</keyword>
<evidence type="ECO:0000256" key="25">
    <source>
        <dbReference type="ARBA" id="ARBA00023136"/>
    </source>
</evidence>
<evidence type="ECO:0000256" key="22">
    <source>
        <dbReference type="ARBA" id="ARBA00022989"/>
    </source>
</evidence>
<keyword evidence="30 32" id="KW-0449">Lipoprotein</keyword>
<dbReference type="Gene3D" id="1.10.287.210">
    <property type="match status" value="1"/>
</dbReference>
<feature type="disulfide bond" evidence="32">
    <location>
        <begin position="243"/>
        <end position="254"/>
    </location>
</feature>
<dbReference type="Pfam" id="PF00516">
    <property type="entry name" value="GP120"/>
    <property type="match status" value="1"/>
</dbReference>
<comment type="miscellaneous">
    <text evidence="32">HIV-1 lineages are divided in three main groups, M (for Major), O (for Outlier), and N (for New, or Non-M, Non-O). The vast majority of strains found worldwide belong to the group M. Group O seems to be endemic to and largely confined to Cameroon and neighboring countries in West Central Africa, where these viruses represent a small minority of HIV-1 strains. The group N is represented by a limited number of isolates from Cameroonian persons. The group M is further subdivided in 9 clades or subtypes (A to D, F to H, J and K).</text>
</comment>
<evidence type="ECO:0000256" key="16">
    <source>
        <dbReference type="ARBA" id="ARBA00022729"/>
    </source>
</evidence>
<dbReference type="HAMAP" id="MF_04083">
    <property type="entry name" value="HIV_ENV"/>
    <property type="match status" value="1"/>
</dbReference>
<evidence type="ECO:0000256" key="19">
    <source>
        <dbReference type="ARBA" id="ARBA00022870"/>
    </source>
</evidence>
<reference evidence="38" key="2">
    <citation type="submission" date="2015-04" db="EMBL/GenBank/DDBJ databases">
        <authorList>
            <person name="Syromyatnikov M.Y."/>
            <person name="Popov V.N."/>
        </authorList>
    </citation>
    <scope>NUCLEOTIDE SEQUENCE</scope>
    <source>
        <strain evidence="38">700010246 - B.x.07.700010246_E_B23</strain>
    </source>
</reference>
<comment type="subcellular location">
    <subcellularLocation>
        <location evidence="3">Host cell membrane</location>
        <topology evidence="3">Peripheral membrane protein</topology>
    </subcellularLocation>
    <subcellularLocation>
        <location evidence="1">Host cell membrane</location>
        <topology evidence="1">Single-pass type I membrane protein</topology>
    </subcellularLocation>
    <subcellularLocation>
        <location evidence="2">Host endosome membrane</location>
        <topology evidence="2">Peripheral membrane protein</topology>
    </subcellularLocation>
    <subcellularLocation>
        <location evidence="5">Host endosome membrane</location>
        <topology evidence="5">Single-pass type I membrane protein</topology>
    </subcellularLocation>
    <subcellularLocation>
        <location evidence="6">Virion membrane</location>
        <topology evidence="6">Peripheral membrane protein</topology>
    </subcellularLocation>
    <subcellularLocation>
        <location evidence="4">Virion membrane</location>
        <topology evidence="4">Single-pass type I membrane protein</topology>
    </subcellularLocation>
</comment>
<organism evidence="37">
    <name type="scientific">Human immunodeficiency virus type 1</name>
    <name type="common">HIV-1</name>
    <dbReference type="NCBI Taxonomy" id="11676"/>
    <lineage>
        <taxon>Viruses</taxon>
        <taxon>Riboviria</taxon>
        <taxon>Pararnavirae</taxon>
        <taxon>Artverviricota</taxon>
        <taxon>Revtraviricetes</taxon>
        <taxon>Ortervirales</taxon>
        <taxon>Retroviridae</taxon>
        <taxon>Orthoretrovirinae</taxon>
        <taxon>Lentivirus</taxon>
        <taxon>Lentivirus humimdef1</taxon>
    </lineage>
</organism>
<feature type="transmembrane region" description="Helical" evidence="33">
    <location>
        <begin position="690"/>
        <end position="717"/>
    </location>
</feature>
<evidence type="ECO:0000256" key="21">
    <source>
        <dbReference type="ARBA" id="ARBA00022890"/>
    </source>
</evidence>
<comment type="subunit">
    <text evidence="32">The mature envelope protein (Env) consists of a homotrimer of non-covalently associated gp120-gp41 heterodimers. The resulting complex protrudes from the virus surface as a spike. There seems to be as few as 10 spikes on the average virion. Surface protein gp120 interacts with host CD4, CCR5 and CXCR4. Gp120 also interacts with the C-type lectins CD209/DC-SIGN and CLEC4M/DC-SIGNR (collectively referred to as DC-SIGN(R)). Gp120 and gp41 interact with GalCer. Gp120 interacts with host ITGA4/ITGB7 complex; on CD4+ T-cells, this interaction results in rapid activation of integrin ITGAL/LFA-1, which facilitates efficient cell-to-cell spreading of HIV-1. Gp120 interacts with cell-associated heparan sulfate; this interaction increases virus infectivity on permissive cells and may be involved in infection of CD4- cells.</text>
</comment>
<evidence type="ECO:0000256" key="9">
    <source>
        <dbReference type="ARBA" id="ARBA00022511"/>
    </source>
</evidence>
<keyword evidence="19 32" id="KW-1043">Host membrane</keyword>
<feature type="region of interest" description="V5" evidence="32">
    <location>
        <begin position="473"/>
        <end position="483"/>
    </location>
</feature>
<evidence type="ECO:0000256" key="30">
    <source>
        <dbReference type="ARBA" id="ARBA00023288"/>
    </source>
</evidence>
<feature type="chain" id="PRO_5042640323" description="Transmembrane protein gp41" evidence="32">
    <location>
        <begin position="524"/>
        <end position="868"/>
    </location>
</feature>
<keyword evidence="11 32" id="KW-0945">Host-virus interaction</keyword>
<feature type="domain" description="Human immunodeficiency virus 1 envelope glycoprotein Gp120" evidence="35">
    <location>
        <begin position="34"/>
        <end position="523"/>
    </location>
</feature>
<dbReference type="GO" id="GO:0052031">
    <property type="term" value="P:symbiont-mediated perturbation of host defense response"/>
    <property type="evidence" value="ECO:0007669"/>
    <property type="project" value="UniProtKB-UniRule"/>
</dbReference>
<comment type="PTM">
    <text evidence="32">Highly glycosylated by host. The high number of glycan on the protein is reffered to as 'glycan shield' because it contributes to hide protein sequence from adaptive immune system.</text>
</comment>
<dbReference type="FunFam" id="2.170.40.20:FF:000003">
    <property type="entry name" value="Envelope glycoprotein gp160"/>
    <property type="match status" value="1"/>
</dbReference>
<keyword evidence="18 32" id="KW-0946">Virion</keyword>
<keyword evidence="31 32" id="KW-1160">Virus entry into host cell</keyword>
<feature type="domain" description="Retroviral envelope protein GP41-like" evidence="36">
    <location>
        <begin position="542"/>
        <end position="730"/>
    </location>
</feature>
<evidence type="ECO:0000256" key="33">
    <source>
        <dbReference type="RuleBase" id="RU363095"/>
    </source>
</evidence>
<evidence type="ECO:0000256" key="6">
    <source>
        <dbReference type="ARBA" id="ARBA00004650"/>
    </source>
</evidence>
<keyword evidence="22 32" id="KW-1133">Transmembrane helix</keyword>
<feature type="transmembrane region" description="Helical" evidence="33">
    <location>
        <begin position="524"/>
        <end position="547"/>
    </location>
</feature>
<keyword evidence="8 32" id="KW-1170">Fusion of virus membrane with host endosomal membrane</keyword>
<evidence type="ECO:0000256" key="34">
    <source>
        <dbReference type="SAM" id="MobiDB-lite"/>
    </source>
</evidence>
<dbReference type="Pfam" id="PF00517">
    <property type="entry name" value="GP41"/>
    <property type="match status" value="1"/>
</dbReference>
<comment type="function">
    <text evidence="32">Transmembrane protein gp41: Acts as a class I viral fusion protein. Under the current model, the protein has at least 3 conformational states: pre-fusion native state, pre-hairpin intermediate state, and post-fusion hairpin state. During fusion of viral and target intracellular membranes, the coiled coil regions (heptad repeats) assume a trimer-of-hairpins structure, positioning the fusion peptide in close proximity to the C-terminal region of the ectodomain. The formation of this structure appears to drive apposition and subsequent fusion of viral and target cell membranes. Complete fusion occurs in host cell endosomes and is dynamin-dependent, however some lipid transfer might occur at the plasma membrane. The virus undergoes clathrin-dependent internalization long before endosomal fusion, thus minimizing the surface exposure of conserved viral epitopes during fusion and reducing the efficacy of inhibitors targeting these epitopes. Membranes fusion leads to delivery of the nucleocapsid into the cytoplasm.</text>
</comment>
<comment type="PTM">
    <text evidence="32">Palmitoylation of the transmembrane protein and of Env polyprotein (prior to its proteolytic cleavage) is essential for their association with host cell membrane lipid rafts. Palmitoylation is therefore required for envelope trafficking to classical lipid rafts, but not for viral replication.</text>
</comment>
<comment type="caution">
    <text evidence="32 33">Lacks conserved residue(s) required for the propagation of feature annotation.</text>
</comment>
<dbReference type="Gene3D" id="1.20.5.490">
    <property type="entry name" value="Single helix bin"/>
    <property type="match status" value="1"/>
</dbReference>
<keyword evidence="17 32" id="KW-1161">Viral attachment to host cell</keyword>
<comment type="function">
    <text evidence="32">Envelope glycoprotein gp160: Oligomerizes in the host endoplasmic reticulum into predominantly trimers. In a second time, gp160 transits in the host Golgi, where glycosylation is completed. The precursor is then proteolytically cleaved in the trans-Golgi and thereby activated by cellular furin or furin-like proteases to produce gp120 and gp41.</text>
</comment>
<keyword evidence="27 32" id="KW-1015">Disulfide bond</keyword>
<feature type="site" description="Cleavage; by host furin" evidence="32">
    <location>
        <begin position="523"/>
        <end position="524"/>
    </location>
</feature>
<evidence type="ECO:0000256" key="29">
    <source>
        <dbReference type="ARBA" id="ARBA00023280"/>
    </source>
</evidence>
<comment type="domain">
    <text evidence="32">The YXXL motif is involved in determining the exact site of viral release at the surface of infected mononuclear cells and promotes endocytosis. YXXL and di-leucine endocytosis motifs interact directly or indirectly with the clathrin adapter complexes, opperate independently, and their activities are not additive.</text>
</comment>
<dbReference type="SUPFAM" id="SSF56502">
    <property type="entry name" value="gp120 core"/>
    <property type="match status" value="2"/>
</dbReference>
<comment type="PTM">
    <text evidence="32">Specific enzymatic cleavages in vivo yield mature proteins. Envelope glycoproteins are synthesized as a inactive precursor that is heavily N-glycosylated and processed likely by host cell furin in the Golgi to yield the mature SU and TM proteins. The cleavage site between SU and TM requires the minimal sequence [KR]-X-[KR]-R. About 2 of the 9 disulfide bonds of gp41 are reduced by P4HB/PDI, following binding to CD4 receptor.</text>
</comment>
<dbReference type="GO" id="GO:0075512">
    <property type="term" value="P:clathrin-dependent endocytosis of virus by host cell"/>
    <property type="evidence" value="ECO:0007669"/>
    <property type="project" value="UniProtKB-UniRule"/>
</dbReference>
<keyword evidence="12 32" id="KW-1162">Viral penetration into host cytoplasm</keyword>
<feature type="disulfide bond" evidence="32">
    <location>
        <begin position="54"/>
        <end position="74"/>
    </location>
</feature>
<evidence type="ECO:0000256" key="32">
    <source>
        <dbReference type="HAMAP-Rule" id="MF_04083"/>
    </source>
</evidence>
<keyword evidence="15 32" id="KW-0053">Apoptosis</keyword>
<dbReference type="Gene3D" id="2.170.40.20">
    <property type="entry name" value="Human immunodeficiency virus 1, Gp160, envelope glycoprotein"/>
    <property type="match status" value="2"/>
</dbReference>
<keyword evidence="13 32" id="KW-0165">Cleavage on pair of basic residues</keyword>
<evidence type="ECO:0000256" key="24">
    <source>
        <dbReference type="ARBA" id="ARBA00023054"/>
    </source>
</evidence>
<evidence type="ECO:0000313" key="37">
    <source>
        <dbReference type="EMBL" id="AEO83306.1"/>
    </source>
</evidence>
<dbReference type="EMBL" id="GU331013">
    <property type="protein sequence ID" value="AEO83306.1"/>
    <property type="molecule type" value="Genomic_DNA"/>
</dbReference>
<keyword evidence="25 32" id="KW-0472">Membrane</keyword>
<dbReference type="GO" id="GO:0016020">
    <property type="term" value="C:membrane"/>
    <property type="evidence" value="ECO:0007669"/>
    <property type="project" value="UniProtKB-UniRule"/>
</dbReference>
<feature type="region of interest" description="MPER; binding to GalCer" evidence="32">
    <location>
        <begin position="674"/>
        <end position="695"/>
    </location>
</feature>
<name>G3BWE7_HV1</name>
<dbReference type="FunFam" id="1.10.287.210:FF:000001">
    <property type="entry name" value="Envelope glycoprotein gp160"/>
    <property type="match status" value="1"/>
</dbReference>
<dbReference type="GO" id="GO:1903911">
    <property type="term" value="P:positive regulation of receptor clustering"/>
    <property type="evidence" value="ECO:0007669"/>
    <property type="project" value="UniProtKB-UniRule"/>
</dbReference>
<evidence type="ECO:0000256" key="17">
    <source>
        <dbReference type="ARBA" id="ARBA00022804"/>
    </source>
</evidence>
<evidence type="ECO:0000256" key="2">
    <source>
        <dbReference type="ARBA" id="ARBA00004433"/>
    </source>
</evidence>
<evidence type="ECO:0000256" key="27">
    <source>
        <dbReference type="ARBA" id="ARBA00023157"/>
    </source>
</evidence>
<evidence type="ECO:0000256" key="8">
    <source>
        <dbReference type="ARBA" id="ARBA00022510"/>
    </source>
</evidence>
<evidence type="ECO:0000256" key="23">
    <source>
        <dbReference type="ARBA" id="ARBA00023046"/>
    </source>
</evidence>
<keyword evidence="14 32" id="KW-0812">Transmembrane</keyword>
<feature type="short sequence motif" description="YXXL motif; contains endocytosis signal" evidence="32">
    <location>
        <begin position="724"/>
        <end position="727"/>
    </location>
</feature>
<comment type="subcellular location">
    <molecule>Surface protein gp120</molecule>
    <subcellularLocation>
        <location evidence="32">Virion membrane</location>
        <topology evidence="32">Peripheral membrane protein</topology>
    </subcellularLocation>
    <subcellularLocation>
        <location evidence="32">Host cell membrane</location>
        <topology evidence="32">Peripheral membrane protein</topology>
    </subcellularLocation>
    <subcellularLocation>
        <location evidence="32">Host endosome membrane</location>
        <topology evidence="32">Single-pass type I membrane protein</topology>
    </subcellularLocation>
    <text evidence="32">The surface protein is not anchored to the viral envelope, but associates with the extravirion surface through its binding to TM. It is probably concentrated at the site of budding and incorporated into the virions possibly by contacts between the cytoplasmic tail of Env and the N-terminus of Gag.</text>
</comment>
<feature type="disulfide bond" evidence="32">
    <location>
        <begin position="610"/>
        <end position="616"/>
    </location>
</feature>
<evidence type="ECO:0000259" key="36">
    <source>
        <dbReference type="Pfam" id="PF00517"/>
    </source>
</evidence>
<feature type="region of interest" description="Immunosuppression" evidence="32">
    <location>
        <begin position="586"/>
        <end position="604"/>
    </location>
</feature>
<keyword evidence="21 32" id="KW-1164">Virus endocytosis by host</keyword>
<dbReference type="GO" id="GO:0044175">
    <property type="term" value="C:host cell endosome membrane"/>
    <property type="evidence" value="ECO:0007669"/>
    <property type="project" value="UniProtKB-SubCell"/>
</dbReference>
<evidence type="ECO:0000256" key="28">
    <source>
        <dbReference type="ARBA" id="ARBA00023180"/>
    </source>
</evidence>
<reference evidence="37" key="1">
    <citation type="journal article" date="2010" name="PLoS Pathog.">
        <title>High multiplicity infection by HIV-1 in men who have sex with men.</title>
        <authorList>
            <person name="Li H."/>
            <person name="Bar K.J."/>
            <person name="Wang S."/>
            <person name="Decker J.M."/>
            <person name="Chen Y."/>
            <person name="Sun C."/>
            <person name="Salazar-Gonzalez J.F."/>
            <person name="Salazar M.G."/>
            <person name="Learn G.H."/>
            <person name="Morgan C.J."/>
            <person name="Schumacher J.E."/>
            <person name="Giorgi E.E."/>
            <person name="Bhattacharya T."/>
            <person name="Korber B.T."/>
            <person name="Perelson A.S."/>
            <person name="Eron J."/>
            <person name="Hicks C.B."/>
            <person name="Haynes B.F."/>
            <person name="Markowitz M."/>
            <person name="Keele B.F."/>
            <person name="Hahn B.H."/>
            <person name="Shaw G.M."/>
        </authorList>
    </citation>
    <scope>NUCLEOTIDE SEQUENCE</scope>
    <source>
        <strain evidence="37">700010246_E_B23</strain>
    </source>
</reference>
<dbReference type="GO" id="GO:0039654">
    <property type="term" value="P:fusion of virus membrane with host endosome membrane"/>
    <property type="evidence" value="ECO:0007669"/>
    <property type="project" value="UniProtKB-UniRule"/>
</dbReference>
<dbReference type="GO" id="GO:0019062">
    <property type="term" value="P:virion attachment to host cell"/>
    <property type="evidence" value="ECO:0007669"/>
    <property type="project" value="UniProtKB-UniRule"/>
</dbReference>